<evidence type="ECO:0000256" key="1">
    <source>
        <dbReference type="ARBA" id="ARBA00022679"/>
    </source>
</evidence>
<organism evidence="3 4">
    <name type="scientific">candidate division WWE3 bacterium GW2011_GWC2_41_23</name>
    <dbReference type="NCBI Taxonomy" id="1619123"/>
    <lineage>
        <taxon>Bacteria</taxon>
        <taxon>Katanobacteria</taxon>
    </lineage>
</organism>
<dbReference type="PANTHER" id="PTHR45918">
    <property type="entry name" value="ALPHA-1,3/1,6-MANNOSYLTRANSFERASE ALG2"/>
    <property type="match status" value="1"/>
</dbReference>
<keyword evidence="1" id="KW-0808">Transferase</keyword>
<dbReference type="PANTHER" id="PTHR45918:SF1">
    <property type="entry name" value="ALPHA-1,3_1,6-MANNOSYLTRANSFERASE ALG2"/>
    <property type="match status" value="1"/>
</dbReference>
<dbReference type="Pfam" id="PF00534">
    <property type="entry name" value="Glycos_transf_1"/>
    <property type="match status" value="1"/>
</dbReference>
<dbReference type="Gene3D" id="3.40.50.2000">
    <property type="entry name" value="Glycogen Phosphorylase B"/>
    <property type="match status" value="2"/>
</dbReference>
<dbReference type="AlphaFoldDB" id="A0A0G0XZT3"/>
<protein>
    <recommendedName>
        <fullName evidence="2">Glycosyl transferase family 1 domain-containing protein</fullName>
    </recommendedName>
</protein>
<comment type="caution">
    <text evidence="3">The sequence shown here is derived from an EMBL/GenBank/DDBJ whole genome shotgun (WGS) entry which is preliminary data.</text>
</comment>
<evidence type="ECO:0000259" key="2">
    <source>
        <dbReference type="Pfam" id="PF00534"/>
    </source>
</evidence>
<gene>
    <name evidence="3" type="ORF">UU55_C0013G0007</name>
</gene>
<dbReference type="EMBL" id="LCBB01000013">
    <property type="protein sequence ID" value="KKS02636.1"/>
    <property type="molecule type" value="Genomic_DNA"/>
</dbReference>
<dbReference type="SUPFAM" id="SSF53756">
    <property type="entry name" value="UDP-Glycosyltransferase/glycogen phosphorylase"/>
    <property type="match status" value="1"/>
</dbReference>
<dbReference type="InterPro" id="IPR001296">
    <property type="entry name" value="Glyco_trans_1"/>
</dbReference>
<proteinExistence type="predicted"/>
<evidence type="ECO:0000313" key="3">
    <source>
        <dbReference type="EMBL" id="KKS02636.1"/>
    </source>
</evidence>
<name>A0A0G0XZT3_UNCKA</name>
<dbReference type="InterPro" id="IPR027054">
    <property type="entry name" value="ALG2"/>
</dbReference>
<reference evidence="3 4" key="1">
    <citation type="journal article" date="2015" name="Nature">
        <title>rRNA introns, odd ribosomes, and small enigmatic genomes across a large radiation of phyla.</title>
        <authorList>
            <person name="Brown C.T."/>
            <person name="Hug L.A."/>
            <person name="Thomas B.C."/>
            <person name="Sharon I."/>
            <person name="Castelle C.J."/>
            <person name="Singh A."/>
            <person name="Wilkins M.J."/>
            <person name="Williams K.H."/>
            <person name="Banfield J.F."/>
        </authorList>
    </citation>
    <scope>NUCLEOTIDE SEQUENCE [LARGE SCALE GENOMIC DNA]</scope>
</reference>
<sequence>MKQPKIAFIHDYLVNYGGAEKVLEALLEMYPDCPIYTSIYSPEKLSDTINRRKIICPETAIFKKFPKYLTFLMPMVFENFDLREYDIVVSDSSAWSKGVLTRPDQLHISYIHTPPRFLYKYSVESVKRSAWYFKPFVTVLDSLLRVWDHGAAQRPNYLLANSEEVRARIKKFYGRDSQVIYPPVEIDVKSSEATVEKNNKPYFLVLSRLAAYKNVNLVIEAFKNIPTELWIAGTGREENKLKKLAGPNVKFLGKVSESEKDMLIEGCLGVINAVKDEDFGIVPVEAMAHGKPVLAHKSGGHLETITEGVTGMFLKSSDIGELGVKIKEFEQAILNHKYDSDTIRGTVAKFSKQRFQNEMKTFIEEKWAEHQKDNA</sequence>
<evidence type="ECO:0000313" key="4">
    <source>
        <dbReference type="Proteomes" id="UP000033947"/>
    </source>
</evidence>
<dbReference type="GO" id="GO:0004378">
    <property type="term" value="F:GDP-Man:Man(1)GlcNAc(2)-PP-Dol alpha-1,3-mannosyltransferase activity"/>
    <property type="evidence" value="ECO:0007669"/>
    <property type="project" value="InterPro"/>
</dbReference>
<dbReference type="Proteomes" id="UP000033947">
    <property type="component" value="Unassembled WGS sequence"/>
</dbReference>
<accession>A0A0G0XZT3</accession>
<feature type="domain" description="Glycosyl transferase family 1" evidence="2">
    <location>
        <begin position="192"/>
        <end position="330"/>
    </location>
</feature>